<dbReference type="SUPFAM" id="SSF50978">
    <property type="entry name" value="WD40 repeat-like"/>
    <property type="match status" value="1"/>
</dbReference>
<dbReference type="PROSITE" id="PS50005">
    <property type="entry name" value="TPR"/>
    <property type="match status" value="1"/>
</dbReference>
<dbReference type="SMART" id="SM00320">
    <property type="entry name" value="WD40"/>
    <property type="match status" value="11"/>
</dbReference>
<dbReference type="Gene3D" id="1.25.40.10">
    <property type="entry name" value="Tetratricopeptide repeat domain"/>
    <property type="match status" value="1"/>
</dbReference>
<accession>A0ABY4UN59</accession>
<evidence type="ECO:0000256" key="3">
    <source>
        <dbReference type="PROSITE-ProRule" id="PRU00221"/>
    </source>
</evidence>
<dbReference type="InterPro" id="IPR011009">
    <property type="entry name" value="Kinase-like_dom_sf"/>
</dbReference>
<keyword evidence="1 3" id="KW-0853">WD repeat</keyword>
<feature type="repeat" description="WD" evidence="3">
    <location>
        <begin position="1047"/>
        <end position="1088"/>
    </location>
</feature>
<dbReference type="GO" id="GO:0016301">
    <property type="term" value="F:kinase activity"/>
    <property type="evidence" value="ECO:0007669"/>
    <property type="project" value="UniProtKB-KW"/>
</dbReference>
<dbReference type="Pfam" id="PF00069">
    <property type="entry name" value="Pkinase"/>
    <property type="match status" value="1"/>
</dbReference>
<feature type="repeat" description="WD" evidence="3">
    <location>
        <begin position="463"/>
        <end position="496"/>
    </location>
</feature>
<keyword evidence="2" id="KW-0677">Repeat</keyword>
<reference evidence="6" key="1">
    <citation type="submission" date="2021-08" db="EMBL/GenBank/DDBJ databases">
        <title>DNA methylation of m4C regulates biosynthesis of daptomycin in Streptomyces roseosporus L30.</title>
        <authorList>
            <person name="Fang J.-L."/>
        </authorList>
    </citation>
    <scope>NUCLEOTIDE SEQUENCE</scope>
    <source>
        <strain evidence="6">L30</strain>
    </source>
</reference>
<dbReference type="Gene3D" id="2.130.10.10">
    <property type="entry name" value="YVTN repeat-like/Quinoprotein amine dehydrogenase"/>
    <property type="match status" value="4"/>
</dbReference>
<dbReference type="InterPro" id="IPR015943">
    <property type="entry name" value="WD40/YVTN_repeat-like_dom_sf"/>
</dbReference>
<dbReference type="SMART" id="SM00028">
    <property type="entry name" value="TPR"/>
    <property type="match status" value="1"/>
</dbReference>
<dbReference type="InterPro" id="IPR036322">
    <property type="entry name" value="WD40_repeat_dom_sf"/>
</dbReference>
<dbReference type="CDD" id="cd00200">
    <property type="entry name" value="WD40"/>
    <property type="match status" value="2"/>
</dbReference>
<evidence type="ECO:0000256" key="1">
    <source>
        <dbReference type="ARBA" id="ARBA00022574"/>
    </source>
</evidence>
<gene>
    <name evidence="6" type="ORF">K7395_01700</name>
</gene>
<dbReference type="Proteomes" id="UP001056079">
    <property type="component" value="Chromosome"/>
</dbReference>
<dbReference type="PANTHER" id="PTHR19848:SF8">
    <property type="entry name" value="F-BOX AND WD REPEAT DOMAIN CONTAINING 7"/>
    <property type="match status" value="1"/>
</dbReference>
<dbReference type="InterPro" id="IPR000719">
    <property type="entry name" value="Prot_kinase_dom"/>
</dbReference>
<feature type="repeat" description="WD" evidence="3">
    <location>
        <begin position="1007"/>
        <end position="1046"/>
    </location>
</feature>
<dbReference type="PROSITE" id="PS50011">
    <property type="entry name" value="PROTEIN_KINASE_DOM"/>
    <property type="match status" value="1"/>
</dbReference>
<feature type="repeat" description="WD" evidence="3">
    <location>
        <begin position="674"/>
        <end position="715"/>
    </location>
</feature>
<protein>
    <submittedName>
        <fullName evidence="6">Protein kinase</fullName>
    </submittedName>
</protein>
<dbReference type="CDD" id="cd14014">
    <property type="entry name" value="STKc_PknB_like"/>
    <property type="match status" value="1"/>
</dbReference>
<keyword evidence="7" id="KW-1185">Reference proteome</keyword>
<feature type="repeat" description="WD" evidence="3">
    <location>
        <begin position="642"/>
        <end position="673"/>
    </location>
</feature>
<feature type="domain" description="Protein kinase" evidence="5">
    <location>
        <begin position="23"/>
        <end position="300"/>
    </location>
</feature>
<feature type="repeat" description="TPR" evidence="4">
    <location>
        <begin position="323"/>
        <end position="356"/>
    </location>
</feature>
<dbReference type="InterPro" id="IPR019775">
    <property type="entry name" value="WD40_repeat_CS"/>
</dbReference>
<proteinExistence type="predicted"/>
<dbReference type="PROSITE" id="PS50294">
    <property type="entry name" value="WD_REPEATS_REGION"/>
    <property type="match status" value="6"/>
</dbReference>
<feature type="repeat" description="WD" evidence="3">
    <location>
        <begin position="837"/>
        <end position="878"/>
    </location>
</feature>
<feature type="repeat" description="WD" evidence="3">
    <location>
        <begin position="887"/>
        <end position="921"/>
    </location>
</feature>
<dbReference type="InterPro" id="IPR011990">
    <property type="entry name" value="TPR-like_helical_dom_sf"/>
</dbReference>
<dbReference type="Gene3D" id="1.10.510.10">
    <property type="entry name" value="Transferase(Phosphotransferase) domain 1"/>
    <property type="match status" value="1"/>
</dbReference>
<dbReference type="InterPro" id="IPR019734">
    <property type="entry name" value="TPR_rpt"/>
</dbReference>
<dbReference type="SUPFAM" id="SSF50998">
    <property type="entry name" value="Quinoprotein alcohol dehydrogenase-like"/>
    <property type="match status" value="1"/>
</dbReference>
<dbReference type="PANTHER" id="PTHR19848">
    <property type="entry name" value="WD40 REPEAT PROTEIN"/>
    <property type="match status" value="1"/>
</dbReference>
<dbReference type="PROSITE" id="PS50082">
    <property type="entry name" value="WD_REPEATS_2"/>
    <property type="match status" value="10"/>
</dbReference>
<feature type="repeat" description="WD" evidence="3">
    <location>
        <begin position="1089"/>
        <end position="1123"/>
    </location>
</feature>
<feature type="repeat" description="WD" evidence="3">
    <location>
        <begin position="922"/>
        <end position="963"/>
    </location>
</feature>
<evidence type="ECO:0000313" key="7">
    <source>
        <dbReference type="Proteomes" id="UP001056079"/>
    </source>
</evidence>
<organism evidence="6 7">
    <name type="scientific">Streptomyces filamentosus</name>
    <name type="common">Streptomyces roseosporus</name>
    <dbReference type="NCBI Taxonomy" id="67294"/>
    <lineage>
        <taxon>Bacteria</taxon>
        <taxon>Bacillati</taxon>
        <taxon>Actinomycetota</taxon>
        <taxon>Actinomycetes</taxon>
        <taxon>Kitasatosporales</taxon>
        <taxon>Streptomycetaceae</taxon>
        <taxon>Streptomyces</taxon>
    </lineage>
</organism>
<evidence type="ECO:0000256" key="4">
    <source>
        <dbReference type="PROSITE-ProRule" id="PRU00339"/>
    </source>
</evidence>
<keyword evidence="6" id="KW-0418">Kinase</keyword>
<evidence type="ECO:0000256" key="2">
    <source>
        <dbReference type="ARBA" id="ARBA00022737"/>
    </source>
</evidence>
<dbReference type="InterPro" id="IPR011047">
    <property type="entry name" value="Quinoprotein_ADH-like_sf"/>
</dbReference>
<dbReference type="SMART" id="SM00220">
    <property type="entry name" value="S_TKc"/>
    <property type="match status" value="1"/>
</dbReference>
<keyword evidence="4" id="KW-0802">TPR repeat</keyword>
<dbReference type="SUPFAM" id="SSF56112">
    <property type="entry name" value="Protein kinase-like (PK-like)"/>
    <property type="match status" value="1"/>
</dbReference>
<feature type="repeat" description="WD" evidence="3">
    <location>
        <begin position="497"/>
        <end position="538"/>
    </location>
</feature>
<dbReference type="PROSITE" id="PS00678">
    <property type="entry name" value="WD_REPEATS_1"/>
    <property type="match status" value="6"/>
</dbReference>
<dbReference type="SUPFAM" id="SSF48452">
    <property type="entry name" value="TPR-like"/>
    <property type="match status" value="1"/>
</dbReference>
<evidence type="ECO:0000259" key="5">
    <source>
        <dbReference type="PROSITE" id="PS50011"/>
    </source>
</evidence>
<evidence type="ECO:0000313" key="6">
    <source>
        <dbReference type="EMBL" id="USC45532.1"/>
    </source>
</evidence>
<sequence>MAVDGEFGVPAVWRVGDVIDGRYRVALVHGRGGMGLVYRVRHLAWGIDLAVKCPRPELFTSAADRERFVTEAETWVSLGLHPNVCGCYYVRTMGGIPRVFAEYVTGGSLQEWIHDRRLYRGTRRKALARIMDVAIQTAWGLAHAHDRGLVHQDVKPDNVLLDDHGQDLTAKVTDFGLARAQAATGTRPEGERPSDRTLLVPTAGLTPVFASPEQLARKALGRRSDIYSFAVSVLQMFTGGVDWTIGSAAGEVLTAYRADGPRRRGLPRAPGAVAELLRRCLEQDPARRPRTMADVADSLTDLYREAVGRPYPRVRPAAADLRADEWNNRALSLVDLGRPAQAEEAFTAALTADPRHVRATYNAGMGRWRRGEISDVGLLAGIEAVRADTGDPWQARHALLQVQLERADLDAARALADGLVREQPAEPEVQDAVHTLRSGSLTGAGCVERRGLPWAGHPPAFRTTLRLTPDLRFAFVGSRDGMLRLWDVRSGKCPVAVQGHEGAVRTVDVSADGRFALSGGGDEVVAFWDLTEGRCLGRAAVPGPEGRPAPGAIRQVRLSGDASLALCSTSYGKIFSWEFRAGRGRAVLAGPEEHGRTLEVSGDGRWALASNGLAENDAVRLWDLSTGQLRHVLRGARFSEPLSFGPDGASAVTSGADGKILIWDVDSGTCVRTLGGHSTTASAVSLSSDGRHAISGGRDKSLRFWELRTGRCLRTFEGLENEPLAVAPGPDGRHAVSVDADAHRTWALPGRHSSVLLPSRPRAHSEVTGLRARVAELTAEAGEARASGRYAHALELLTRARDTTGFERDPELLAAWRALGRSAVRVGLRSAWPGRALHAHDRHLHSVDVSGDGRIAVTSGSDRTARLWDLDSGACIRVLDGHSHHTVASVRLSADGRYVLTGCQDGTVRLWRAADGACLRVLDGHLHGVLWLGFSPDGRSALVGAGGNMVRLWDLESARAPMTLEAARGQADTAGATDGRRLVAHRGYAADSVQLWDLDSGEGLLTLRGHAEQLTSVCLSADQRTVLSGERTIRLWDTASGQCLRVFDEQPGRANAVRLSADGRFAVSGHSDSLVRVWDVGSGRCVRVLEGHRTSVVSVAWTPGGRFVLSGEEDGTVQLWELDWDLAAREPADWDDSALPHVEAFLAWHPPRLADRDVDTLLGRLRDAGYGWLRPDGVRAQLHRMASAPSLPSPREEQQALLTVTVNPGPGLADLKLKPVGLFRQMYEGWLEHLPSIHEARTEQVLDDRDRVIAYMKTEEFGALDYMSAVPDLLDQKEFVLGGPSLHTDGVWVWRTDSIHYFEKHRLEIPEEFLRHVRAGGYRPRAGHTFDFDDLEPFR</sequence>
<dbReference type="PROSITE" id="PS00108">
    <property type="entry name" value="PROTEIN_KINASE_ST"/>
    <property type="match status" value="1"/>
</dbReference>
<dbReference type="InterPro" id="IPR008271">
    <property type="entry name" value="Ser/Thr_kinase_AS"/>
</dbReference>
<dbReference type="Pfam" id="PF00400">
    <property type="entry name" value="WD40"/>
    <property type="match status" value="10"/>
</dbReference>
<dbReference type="Gene3D" id="3.30.200.20">
    <property type="entry name" value="Phosphorylase Kinase, domain 1"/>
    <property type="match status" value="1"/>
</dbReference>
<keyword evidence="6" id="KW-0808">Transferase</keyword>
<dbReference type="InterPro" id="IPR001680">
    <property type="entry name" value="WD40_rpt"/>
</dbReference>
<name>A0ABY4UN59_STRFL</name>
<dbReference type="RefSeq" id="WP_006129213.1">
    <property type="nucleotide sequence ID" value="NZ_CP098609.1"/>
</dbReference>
<dbReference type="EMBL" id="CP098609">
    <property type="protein sequence ID" value="USC45532.1"/>
    <property type="molecule type" value="Genomic_DNA"/>
</dbReference>